<dbReference type="PATRIC" id="fig|1246626.3.peg.1851"/>
<name>A0A060M2X7_9BACI</name>
<proteinExistence type="predicted"/>
<dbReference type="STRING" id="1246626.BleG1_1856"/>
<dbReference type="HOGENOM" id="CLU_194320_0_0_9"/>
<gene>
    <name evidence="1" type="ORF">BleG1_1856</name>
</gene>
<evidence type="ECO:0000313" key="2">
    <source>
        <dbReference type="Proteomes" id="UP000027142"/>
    </source>
</evidence>
<dbReference type="Proteomes" id="UP000027142">
    <property type="component" value="Chromosome"/>
</dbReference>
<dbReference type="AlphaFoldDB" id="A0A060M2X7"/>
<sequence length="73" mass="8196">MAEHLHFEKERKQIDAFLAEGLKIDTIIDHLNGSDISFSNDQKYESLTVGNANARKYASTLFFHQQKGGDASP</sequence>
<organism evidence="1 2">
    <name type="scientific">Shouchella lehensis G1</name>
    <dbReference type="NCBI Taxonomy" id="1246626"/>
    <lineage>
        <taxon>Bacteria</taxon>
        <taxon>Bacillati</taxon>
        <taxon>Bacillota</taxon>
        <taxon>Bacilli</taxon>
        <taxon>Bacillales</taxon>
        <taxon>Bacillaceae</taxon>
        <taxon>Shouchella</taxon>
    </lineage>
</organism>
<accession>A0A060M2X7</accession>
<reference evidence="1 2" key="1">
    <citation type="journal article" date="2014" name="Gene">
        <title>A comparative genomic analysis of the alkalitolerant soil bacterium Bacillus lehensis G1.</title>
        <authorList>
            <person name="Noor Y.M."/>
            <person name="Samsulrizal N.H."/>
            <person name="Jema'on N.A."/>
            <person name="Low K.O."/>
            <person name="Ramli A.N."/>
            <person name="Alias N.I."/>
            <person name="Damis S.I."/>
            <person name="Fuzi S.F."/>
            <person name="Isa M.N."/>
            <person name="Murad A.M."/>
            <person name="Raih M.F."/>
            <person name="Bakar F.D."/>
            <person name="Najimudin N."/>
            <person name="Mahadi N.M."/>
            <person name="Illias R.M."/>
        </authorList>
    </citation>
    <scope>NUCLEOTIDE SEQUENCE [LARGE SCALE GENOMIC DNA]</scope>
    <source>
        <strain evidence="1 2">G1</strain>
    </source>
</reference>
<dbReference type="OrthoDB" id="2454651at2"/>
<keyword evidence="2" id="KW-1185">Reference proteome</keyword>
<dbReference type="EMBL" id="CP003923">
    <property type="protein sequence ID" value="AIC94434.1"/>
    <property type="molecule type" value="Genomic_DNA"/>
</dbReference>
<protein>
    <submittedName>
        <fullName evidence="1">Uncharacterized protein</fullName>
    </submittedName>
</protein>
<dbReference type="KEGG" id="ble:BleG1_1856"/>
<dbReference type="RefSeq" id="WP_038479821.1">
    <property type="nucleotide sequence ID" value="NZ_CP003923.1"/>
</dbReference>
<evidence type="ECO:0000313" key="1">
    <source>
        <dbReference type="EMBL" id="AIC94434.1"/>
    </source>
</evidence>